<feature type="non-terminal residue" evidence="2">
    <location>
        <position position="1"/>
    </location>
</feature>
<gene>
    <name evidence="2" type="ORF">WUBG_11915</name>
</gene>
<evidence type="ECO:0000313" key="2">
    <source>
        <dbReference type="EMBL" id="EJW77178.1"/>
    </source>
</evidence>
<keyword evidence="1" id="KW-1133">Transmembrane helix</keyword>
<dbReference type="EMBL" id="ADBV01008101">
    <property type="protein sequence ID" value="EJW77178.1"/>
    <property type="molecule type" value="Genomic_DNA"/>
</dbReference>
<dbReference type="Proteomes" id="UP000004810">
    <property type="component" value="Unassembled WGS sequence"/>
</dbReference>
<accession>J9E4W2</accession>
<feature type="transmembrane region" description="Helical" evidence="1">
    <location>
        <begin position="75"/>
        <end position="99"/>
    </location>
</feature>
<comment type="caution">
    <text evidence="2">The sequence shown here is derived from an EMBL/GenBank/DDBJ whole genome shotgun (WGS) entry which is preliminary data.</text>
</comment>
<evidence type="ECO:0000256" key="1">
    <source>
        <dbReference type="SAM" id="Phobius"/>
    </source>
</evidence>
<sequence>DNLCTYRKAVFFGKRRGQQIHSLLLRYKVPPSFTGTHTTPGSSPLPLIHFDAFISYSKKDEKLIIDTLYRSVSQIAFAVSMVIVIANQNVPMVVIVIMVSHIP</sequence>
<protein>
    <recommendedName>
        <fullName evidence="4">TIR domain-containing protein</fullName>
    </recommendedName>
</protein>
<proteinExistence type="predicted"/>
<evidence type="ECO:0000313" key="3">
    <source>
        <dbReference type="Proteomes" id="UP000004810"/>
    </source>
</evidence>
<reference evidence="3" key="1">
    <citation type="submission" date="2012-08" db="EMBL/GenBank/DDBJ databases">
        <title>The Genome Sequence of Wuchereria bancrofti.</title>
        <authorList>
            <person name="Nutman T.B."/>
            <person name="Fink D.L."/>
            <person name="Russ C."/>
            <person name="Young S."/>
            <person name="Zeng Q."/>
            <person name="Koehrsen M."/>
            <person name="Alvarado L."/>
            <person name="Berlin A."/>
            <person name="Chapman S.B."/>
            <person name="Chen Z."/>
            <person name="Freedman E."/>
            <person name="Gellesch M."/>
            <person name="Goldberg J."/>
            <person name="Griggs A."/>
            <person name="Gujja S."/>
            <person name="Heilman E.R."/>
            <person name="Heiman D."/>
            <person name="Hepburn T."/>
            <person name="Howarth C."/>
            <person name="Jen D."/>
            <person name="Larson L."/>
            <person name="Lewis B."/>
            <person name="Mehta T."/>
            <person name="Park D."/>
            <person name="Pearson M."/>
            <person name="Roberts A."/>
            <person name="Saif S."/>
            <person name="Shea T."/>
            <person name="Shenoy N."/>
            <person name="Sisk P."/>
            <person name="Stolte C."/>
            <person name="Sykes S."/>
            <person name="Walk T."/>
            <person name="White J."/>
            <person name="Yandava C."/>
            <person name="Haas B."/>
            <person name="Henn M.R."/>
            <person name="Nusbaum C."/>
            <person name="Birren B."/>
        </authorList>
    </citation>
    <scope>NUCLEOTIDE SEQUENCE [LARGE SCALE GENOMIC DNA]</scope>
    <source>
        <strain evidence="3">NA</strain>
    </source>
</reference>
<dbReference type="AlphaFoldDB" id="J9E4W2"/>
<name>J9E4W2_WUCBA</name>
<organism evidence="2 3">
    <name type="scientific">Wuchereria bancrofti</name>
    <dbReference type="NCBI Taxonomy" id="6293"/>
    <lineage>
        <taxon>Eukaryota</taxon>
        <taxon>Metazoa</taxon>
        <taxon>Ecdysozoa</taxon>
        <taxon>Nematoda</taxon>
        <taxon>Chromadorea</taxon>
        <taxon>Rhabditida</taxon>
        <taxon>Spirurina</taxon>
        <taxon>Spiruromorpha</taxon>
        <taxon>Filarioidea</taxon>
        <taxon>Onchocercidae</taxon>
        <taxon>Wuchereria</taxon>
    </lineage>
</organism>
<evidence type="ECO:0008006" key="4">
    <source>
        <dbReference type="Google" id="ProtNLM"/>
    </source>
</evidence>
<keyword evidence="1" id="KW-0472">Membrane</keyword>
<keyword evidence="1" id="KW-0812">Transmembrane</keyword>